<reference evidence="2" key="1">
    <citation type="submission" date="2020-09" db="EMBL/GenBank/DDBJ databases">
        <title>Genome-Enabled Discovery of Anthraquinone Biosynthesis in Senna tora.</title>
        <authorList>
            <person name="Kang S.-H."/>
            <person name="Pandey R.P."/>
            <person name="Lee C.-M."/>
            <person name="Sim J.-S."/>
            <person name="Jeong J.-T."/>
            <person name="Choi B.-S."/>
            <person name="Jung M."/>
            <person name="Ginzburg D."/>
            <person name="Zhao K."/>
            <person name="Won S.Y."/>
            <person name="Oh T.-J."/>
            <person name="Yu Y."/>
            <person name="Kim N.-H."/>
            <person name="Lee O.R."/>
            <person name="Lee T.-H."/>
            <person name="Bashyal P."/>
            <person name="Kim T.-S."/>
            <person name="Lee W.-H."/>
            <person name="Kawkins C."/>
            <person name="Kim C.-K."/>
            <person name="Kim J.S."/>
            <person name="Ahn B.O."/>
            <person name="Rhee S.Y."/>
            <person name="Sohng J.K."/>
        </authorList>
    </citation>
    <scope>NUCLEOTIDE SEQUENCE</scope>
    <source>
        <tissue evidence="2">Leaf</tissue>
    </source>
</reference>
<name>A0A834SQS6_9FABA</name>
<feature type="region of interest" description="Disordered" evidence="1">
    <location>
        <begin position="103"/>
        <end position="125"/>
    </location>
</feature>
<dbReference type="AlphaFoldDB" id="A0A834SQS6"/>
<evidence type="ECO:0000313" key="2">
    <source>
        <dbReference type="EMBL" id="KAF7808329.1"/>
    </source>
</evidence>
<proteinExistence type="predicted"/>
<comment type="caution">
    <text evidence="2">The sequence shown here is derived from an EMBL/GenBank/DDBJ whole genome shotgun (WGS) entry which is preliminary data.</text>
</comment>
<keyword evidence="3" id="KW-1185">Reference proteome</keyword>
<dbReference type="Proteomes" id="UP000634136">
    <property type="component" value="Unassembled WGS sequence"/>
</dbReference>
<accession>A0A834SQS6</accession>
<feature type="region of interest" description="Disordered" evidence="1">
    <location>
        <begin position="16"/>
        <end position="46"/>
    </location>
</feature>
<evidence type="ECO:0000313" key="3">
    <source>
        <dbReference type="Proteomes" id="UP000634136"/>
    </source>
</evidence>
<sequence length="125" mass="14073">MKSRLNCKESLKIDAKAAQKLKPTRSNDSKNFKSKILQDREESRGGVEEGLSSLSLFFPETMLAGKIADEEVRFGALDRLEELPMFDRLALPVTRGEAATKLLEREESSRCDSSPSNLEDFKEAY</sequence>
<protein>
    <submittedName>
        <fullName evidence="2">Uncharacterized protein</fullName>
    </submittedName>
</protein>
<evidence type="ECO:0000256" key="1">
    <source>
        <dbReference type="SAM" id="MobiDB-lite"/>
    </source>
</evidence>
<dbReference type="EMBL" id="JAAIUW010000011">
    <property type="protein sequence ID" value="KAF7808329.1"/>
    <property type="molecule type" value="Genomic_DNA"/>
</dbReference>
<organism evidence="2 3">
    <name type="scientific">Senna tora</name>
    <dbReference type="NCBI Taxonomy" id="362788"/>
    <lineage>
        <taxon>Eukaryota</taxon>
        <taxon>Viridiplantae</taxon>
        <taxon>Streptophyta</taxon>
        <taxon>Embryophyta</taxon>
        <taxon>Tracheophyta</taxon>
        <taxon>Spermatophyta</taxon>
        <taxon>Magnoliopsida</taxon>
        <taxon>eudicotyledons</taxon>
        <taxon>Gunneridae</taxon>
        <taxon>Pentapetalae</taxon>
        <taxon>rosids</taxon>
        <taxon>fabids</taxon>
        <taxon>Fabales</taxon>
        <taxon>Fabaceae</taxon>
        <taxon>Caesalpinioideae</taxon>
        <taxon>Cassia clade</taxon>
        <taxon>Senna</taxon>
    </lineage>
</organism>
<gene>
    <name evidence="2" type="ORF">G2W53_035072</name>
</gene>
<feature type="compositionally biased region" description="Basic and acidic residues" evidence="1">
    <location>
        <begin position="25"/>
        <end position="46"/>
    </location>
</feature>